<reference evidence="3 4" key="1">
    <citation type="submission" date="2024-10" db="EMBL/GenBank/DDBJ databases">
        <title>Updated reference genomes for cyclostephanoid diatoms.</title>
        <authorList>
            <person name="Roberts W.R."/>
            <person name="Alverson A.J."/>
        </authorList>
    </citation>
    <scope>NUCLEOTIDE SEQUENCE [LARGE SCALE GENOMIC DNA]</scope>
    <source>
        <strain evidence="3 4">AJA010-31</strain>
    </source>
</reference>
<keyword evidence="4" id="KW-1185">Reference proteome</keyword>
<dbReference type="AlphaFoldDB" id="A0ABD3PAC2"/>
<feature type="chain" id="PRO_5044843010" evidence="2">
    <location>
        <begin position="23"/>
        <end position="600"/>
    </location>
</feature>
<evidence type="ECO:0000256" key="1">
    <source>
        <dbReference type="SAM" id="MobiDB-lite"/>
    </source>
</evidence>
<sequence>MKMKTTLLAVALVCSLNVGGKGWKVGGLGFAEAVGVVDVVNPEVRLHQDEAPEIPGANQDEAAETPGANQDEAAETPETPGANQDETPEIPEAKYLEPVTFNCSMIEEMWEKDPMSFLVPSLSKYRKVVPRSVDAPNPSPEDQITGIADRICELVTKGTIHKDADVTEIEAACSAEPRDNNDVINAASKVQAQDPNAVKDEEAEALLEETCVSIAANRDKIDAALLVLAERSAARRLQDDSGNETAPVTSFEVATEMLSMFDCVCDKSNPDNLGCMTKALKFSEVVATALDEQAATDLNPDSILDDIQETVELVKKHTSHLRHSEHEEGDMKTSVERALSEAGFLGCSPPGISPTWQNRGYKMCLFVAGVFECEVNWNSYDWGCFSSECGGGKVVQIKGSVQVCFPGPKITIEIKLCIEVISEILEAIGRWIPSIESFLNAFNIYSGCYRLAEAVYEVPQNRLYVTVGPHRKPIIFNVMVKVGGTAAFRFKDAGCPYVDDKKWLGLERAASYNWVGEVPNPSNIAWWTDWEYDNYAANNPNYCPYQSRPWAVFQIYVSVELEWWWAWLNTHGSWWAGHWTWDWACHIDRVWSYDKYFVAH</sequence>
<accession>A0ABD3PAC2</accession>
<feature type="region of interest" description="Disordered" evidence="1">
    <location>
        <begin position="51"/>
        <end position="93"/>
    </location>
</feature>
<dbReference type="EMBL" id="JALLPJ020000768">
    <property type="protein sequence ID" value="KAL3783390.1"/>
    <property type="molecule type" value="Genomic_DNA"/>
</dbReference>
<keyword evidence="2" id="KW-0732">Signal</keyword>
<evidence type="ECO:0000313" key="4">
    <source>
        <dbReference type="Proteomes" id="UP001530400"/>
    </source>
</evidence>
<evidence type="ECO:0000256" key="2">
    <source>
        <dbReference type="SAM" id="SignalP"/>
    </source>
</evidence>
<comment type="caution">
    <text evidence="3">The sequence shown here is derived from an EMBL/GenBank/DDBJ whole genome shotgun (WGS) entry which is preliminary data.</text>
</comment>
<proteinExistence type="predicted"/>
<organism evidence="3 4">
    <name type="scientific">Cyclotella atomus</name>
    <dbReference type="NCBI Taxonomy" id="382360"/>
    <lineage>
        <taxon>Eukaryota</taxon>
        <taxon>Sar</taxon>
        <taxon>Stramenopiles</taxon>
        <taxon>Ochrophyta</taxon>
        <taxon>Bacillariophyta</taxon>
        <taxon>Coscinodiscophyceae</taxon>
        <taxon>Thalassiosirophycidae</taxon>
        <taxon>Stephanodiscales</taxon>
        <taxon>Stephanodiscaceae</taxon>
        <taxon>Cyclotella</taxon>
    </lineage>
</organism>
<protein>
    <submittedName>
        <fullName evidence="3">Uncharacterized protein</fullName>
    </submittedName>
</protein>
<evidence type="ECO:0000313" key="3">
    <source>
        <dbReference type="EMBL" id="KAL3783390.1"/>
    </source>
</evidence>
<dbReference type="Proteomes" id="UP001530400">
    <property type="component" value="Unassembled WGS sequence"/>
</dbReference>
<name>A0ABD3PAC2_9STRA</name>
<feature type="signal peptide" evidence="2">
    <location>
        <begin position="1"/>
        <end position="22"/>
    </location>
</feature>
<gene>
    <name evidence="3" type="ORF">ACHAWO_012861</name>
</gene>